<name>A0A6J6ESK2_9ZZZZ</name>
<reference evidence="2" key="1">
    <citation type="submission" date="2020-05" db="EMBL/GenBank/DDBJ databases">
        <authorList>
            <person name="Chiriac C."/>
            <person name="Salcher M."/>
            <person name="Ghai R."/>
            <person name="Kavagutti S V."/>
        </authorList>
    </citation>
    <scope>NUCLEOTIDE SEQUENCE</scope>
</reference>
<evidence type="ECO:0000256" key="1">
    <source>
        <dbReference type="SAM" id="Phobius"/>
    </source>
</evidence>
<evidence type="ECO:0000313" key="2">
    <source>
        <dbReference type="EMBL" id="CAB4579520.1"/>
    </source>
</evidence>
<proteinExistence type="predicted"/>
<gene>
    <name evidence="2" type="ORF">UFOPK1684_01294</name>
</gene>
<keyword evidence="1" id="KW-0812">Transmembrane</keyword>
<accession>A0A6J6ESK2</accession>
<feature type="transmembrane region" description="Helical" evidence="1">
    <location>
        <begin position="78"/>
        <end position="96"/>
    </location>
</feature>
<dbReference type="AlphaFoldDB" id="A0A6J6ESK2"/>
<keyword evidence="1" id="KW-0472">Membrane</keyword>
<dbReference type="EMBL" id="CAEZTM010000078">
    <property type="protein sequence ID" value="CAB4579520.1"/>
    <property type="molecule type" value="Genomic_DNA"/>
</dbReference>
<protein>
    <submittedName>
        <fullName evidence="2">Unannotated protein</fullName>
    </submittedName>
</protein>
<organism evidence="2">
    <name type="scientific">freshwater metagenome</name>
    <dbReference type="NCBI Taxonomy" id="449393"/>
    <lineage>
        <taxon>unclassified sequences</taxon>
        <taxon>metagenomes</taxon>
        <taxon>ecological metagenomes</taxon>
    </lineage>
</organism>
<feature type="transmembrane region" description="Helical" evidence="1">
    <location>
        <begin position="102"/>
        <end position="120"/>
    </location>
</feature>
<keyword evidence="1" id="KW-1133">Transmembrane helix</keyword>
<sequence>MDKHVVELEALPLRFSPPDGWRKPDPLFISLHQGEAFADDWMPYPEAPAIPPSWPWWEENGTSWYRFFRERAPLPTRALGNWFSLAALGLFMFAVSPFALPGWYIAVGGVASLVLLALGIRGVIRAMKRQATGPLEPLDAIRAWAQKRRDEYFAQAYAAVRREGPQETSLEAFIAWQEAAWWDENSATAENS</sequence>